<evidence type="ECO:0000313" key="7">
    <source>
        <dbReference type="Proteomes" id="UP000015103"/>
    </source>
</evidence>
<dbReference type="AlphaFoldDB" id="T1HMR6"/>
<comment type="subcellular location">
    <subcellularLocation>
        <location evidence="1">Cytoplasm</location>
        <location evidence="1">Cytoskeleton</location>
    </subcellularLocation>
</comment>
<sequence length="150" mass="17428">MSKVPVFHATPVPSFVSNQMKSAASTMSLFSDTSSMKGELRCSDSEMSNCDTTFKAKFPAVLYKEPFVPQKPERPLLETNNIELNTEIRARKRQEFEKDLKLKEEMREQERKEVMALIEQIEKEKLSELRKNLVHKAQPIPKYPPVQKER</sequence>
<keyword evidence="3" id="KW-0963">Cytoplasm</keyword>
<dbReference type="EMBL" id="ACPB03010291">
    <property type="status" value="NOT_ANNOTATED_CDS"/>
    <property type="molecule type" value="Genomic_DNA"/>
</dbReference>
<reference evidence="6" key="1">
    <citation type="submission" date="2015-05" db="UniProtKB">
        <authorList>
            <consortium name="EnsemblMetazoa"/>
        </authorList>
    </citation>
    <scope>IDENTIFICATION</scope>
</reference>
<evidence type="ECO:0000259" key="5">
    <source>
        <dbReference type="Pfam" id="PF06886"/>
    </source>
</evidence>
<protein>
    <submittedName>
        <fullName evidence="6">TPX2 domain-containing protein</fullName>
    </submittedName>
</protein>
<evidence type="ECO:0000256" key="2">
    <source>
        <dbReference type="ARBA" id="ARBA00005885"/>
    </source>
</evidence>
<dbReference type="EnsemblMetazoa" id="RPRC005340-RA">
    <property type="protein sequence ID" value="RPRC005340-PA"/>
    <property type="gene ID" value="RPRC005340"/>
</dbReference>
<feature type="domain" description="TPX2 C-terminal" evidence="5">
    <location>
        <begin position="82"/>
        <end position="147"/>
    </location>
</feature>
<evidence type="ECO:0000256" key="4">
    <source>
        <dbReference type="ARBA" id="ARBA00023212"/>
    </source>
</evidence>
<dbReference type="InParanoid" id="T1HMR6"/>
<accession>T1HMR6</accession>
<dbReference type="Proteomes" id="UP000015103">
    <property type="component" value="Unassembled WGS sequence"/>
</dbReference>
<evidence type="ECO:0000256" key="1">
    <source>
        <dbReference type="ARBA" id="ARBA00004245"/>
    </source>
</evidence>
<dbReference type="STRING" id="13249.T1HMR6"/>
<name>T1HMR6_RHOPR</name>
<evidence type="ECO:0000313" key="6">
    <source>
        <dbReference type="EnsemblMetazoa" id="RPRC005340-PA"/>
    </source>
</evidence>
<dbReference type="HOGENOM" id="CLU_1742796_0_0_1"/>
<comment type="similarity">
    <text evidence="2">Belongs to the TPX2 family.</text>
</comment>
<proteinExistence type="inferred from homology"/>
<evidence type="ECO:0000256" key="3">
    <source>
        <dbReference type="ARBA" id="ARBA00022490"/>
    </source>
</evidence>
<dbReference type="VEuPathDB" id="VectorBase:RPRC005340"/>
<keyword evidence="7" id="KW-1185">Reference proteome</keyword>
<dbReference type="GO" id="GO:0005856">
    <property type="term" value="C:cytoskeleton"/>
    <property type="evidence" value="ECO:0007669"/>
    <property type="project" value="UniProtKB-SubCell"/>
</dbReference>
<keyword evidence="4" id="KW-0206">Cytoskeleton</keyword>
<dbReference type="Pfam" id="PF06886">
    <property type="entry name" value="TPX2"/>
    <property type="match status" value="1"/>
</dbReference>
<dbReference type="EMBL" id="ACPB03010290">
    <property type="status" value="NOT_ANNOTATED_CDS"/>
    <property type="molecule type" value="Genomic_DNA"/>
</dbReference>
<organism evidence="6 7">
    <name type="scientific">Rhodnius prolixus</name>
    <name type="common">Triatomid bug</name>
    <dbReference type="NCBI Taxonomy" id="13249"/>
    <lineage>
        <taxon>Eukaryota</taxon>
        <taxon>Metazoa</taxon>
        <taxon>Ecdysozoa</taxon>
        <taxon>Arthropoda</taxon>
        <taxon>Hexapoda</taxon>
        <taxon>Insecta</taxon>
        <taxon>Pterygota</taxon>
        <taxon>Neoptera</taxon>
        <taxon>Paraneoptera</taxon>
        <taxon>Hemiptera</taxon>
        <taxon>Heteroptera</taxon>
        <taxon>Panheteroptera</taxon>
        <taxon>Cimicomorpha</taxon>
        <taxon>Reduviidae</taxon>
        <taxon>Triatominae</taxon>
        <taxon>Rhodnius</taxon>
    </lineage>
</organism>
<dbReference type="InterPro" id="IPR027329">
    <property type="entry name" value="TPX2_C"/>
</dbReference>